<dbReference type="PANTHER" id="PTHR34574">
    <property type="entry name" value="CALCIUM-BINDING EF-HAND FAMILY PROTEIN-RELATED"/>
    <property type="match status" value="1"/>
</dbReference>
<dbReference type="InterPro" id="IPR018247">
    <property type="entry name" value="EF_Hand_1_Ca_BS"/>
</dbReference>
<accession>A0A803KPM0</accession>
<keyword evidence="1" id="KW-0106">Calcium</keyword>
<dbReference type="PANTHER" id="PTHR34574:SF5">
    <property type="entry name" value="CALCIUM-BINDING EF-HAND FAMILY PROTEIN"/>
    <property type="match status" value="1"/>
</dbReference>
<reference evidence="2" key="2">
    <citation type="submission" date="2021-03" db="UniProtKB">
        <authorList>
            <consortium name="EnsemblPlants"/>
        </authorList>
    </citation>
    <scope>IDENTIFICATION</scope>
</reference>
<dbReference type="InterPro" id="IPR011992">
    <property type="entry name" value="EF-hand-dom_pair"/>
</dbReference>
<dbReference type="Proteomes" id="UP000596660">
    <property type="component" value="Unplaced"/>
</dbReference>
<dbReference type="Gramene" id="AUR62000976-RA">
    <property type="protein sequence ID" value="AUR62000976-RA:cds"/>
    <property type="gene ID" value="AUR62000976"/>
</dbReference>
<dbReference type="AlphaFoldDB" id="A0A803KPM0"/>
<keyword evidence="3" id="KW-1185">Reference proteome</keyword>
<protein>
    <recommendedName>
        <fullName evidence="4">EF-hand domain-containing protein</fullName>
    </recommendedName>
</protein>
<dbReference type="EnsemblPlants" id="AUR62000976-RA">
    <property type="protein sequence ID" value="AUR62000976-RA:cds"/>
    <property type="gene ID" value="AUR62000976"/>
</dbReference>
<organism evidence="2 3">
    <name type="scientific">Chenopodium quinoa</name>
    <name type="common">Quinoa</name>
    <dbReference type="NCBI Taxonomy" id="63459"/>
    <lineage>
        <taxon>Eukaryota</taxon>
        <taxon>Viridiplantae</taxon>
        <taxon>Streptophyta</taxon>
        <taxon>Embryophyta</taxon>
        <taxon>Tracheophyta</taxon>
        <taxon>Spermatophyta</taxon>
        <taxon>Magnoliopsida</taxon>
        <taxon>eudicotyledons</taxon>
        <taxon>Gunneridae</taxon>
        <taxon>Pentapetalae</taxon>
        <taxon>Caryophyllales</taxon>
        <taxon>Chenopodiaceae</taxon>
        <taxon>Chenopodioideae</taxon>
        <taxon>Atripliceae</taxon>
        <taxon>Chenopodium</taxon>
    </lineage>
</organism>
<evidence type="ECO:0008006" key="4">
    <source>
        <dbReference type="Google" id="ProtNLM"/>
    </source>
</evidence>
<name>A0A803KPM0_CHEQI</name>
<dbReference type="PROSITE" id="PS00018">
    <property type="entry name" value="EF_HAND_1"/>
    <property type="match status" value="1"/>
</dbReference>
<reference evidence="2" key="1">
    <citation type="journal article" date="2017" name="Nature">
        <title>The genome of Chenopodium quinoa.</title>
        <authorList>
            <person name="Jarvis D.E."/>
            <person name="Ho Y.S."/>
            <person name="Lightfoot D.J."/>
            <person name="Schmoeckel S.M."/>
            <person name="Li B."/>
            <person name="Borm T.J.A."/>
            <person name="Ohyanagi H."/>
            <person name="Mineta K."/>
            <person name="Michell C.T."/>
            <person name="Saber N."/>
            <person name="Kharbatia N.M."/>
            <person name="Rupper R.R."/>
            <person name="Sharp A.R."/>
            <person name="Dally N."/>
            <person name="Boughton B.A."/>
            <person name="Woo Y.H."/>
            <person name="Gao G."/>
            <person name="Schijlen E.G.W.M."/>
            <person name="Guo X."/>
            <person name="Momin A.A."/>
            <person name="Negrao S."/>
            <person name="Al-Babili S."/>
            <person name="Gehring C."/>
            <person name="Roessner U."/>
            <person name="Jung C."/>
            <person name="Murphy K."/>
            <person name="Arold S.T."/>
            <person name="Gojobori T."/>
            <person name="van der Linden C.G."/>
            <person name="van Loo E.N."/>
            <person name="Jellen E.N."/>
            <person name="Maughan P.J."/>
            <person name="Tester M."/>
        </authorList>
    </citation>
    <scope>NUCLEOTIDE SEQUENCE [LARGE SCALE GENOMIC DNA]</scope>
    <source>
        <strain evidence="2">cv. PI 614886</strain>
    </source>
</reference>
<sequence length="123" mass="13768">MMMIIDGSMINKFVEDTEAFYKCTDEKFKELDVDSDGLISRNDLPKGGLGQWVLAIDDEAYSDEDIKEAYDLIFDGSTSIGLETFRLMAKEIMLALVRGIGDMPIGMLLNEDSLIFKACLHSN</sequence>
<evidence type="ECO:0000256" key="1">
    <source>
        <dbReference type="ARBA" id="ARBA00022837"/>
    </source>
</evidence>
<dbReference type="SUPFAM" id="SSF47473">
    <property type="entry name" value="EF-hand"/>
    <property type="match status" value="1"/>
</dbReference>
<evidence type="ECO:0000313" key="2">
    <source>
        <dbReference type="EnsemblPlants" id="AUR62000976-RA:cds"/>
    </source>
</evidence>
<evidence type="ECO:0000313" key="3">
    <source>
        <dbReference type="Proteomes" id="UP000596660"/>
    </source>
</evidence>
<proteinExistence type="predicted"/>